<comment type="caution">
    <text evidence="2">The sequence shown here is derived from an EMBL/GenBank/DDBJ whole genome shotgun (WGS) entry which is preliminary data.</text>
</comment>
<dbReference type="InterPro" id="IPR000326">
    <property type="entry name" value="PAP2/HPO"/>
</dbReference>
<dbReference type="InterPro" id="IPR001011">
    <property type="entry name" value="Acid_Pase_classA_bac"/>
</dbReference>
<dbReference type="PRINTS" id="PR00483">
    <property type="entry name" value="BACPHPHTASE"/>
</dbReference>
<dbReference type="RefSeq" id="WP_311351834.1">
    <property type="nucleotide sequence ID" value="NZ_JAVRHR010000002.1"/>
</dbReference>
<proteinExistence type="predicted"/>
<evidence type="ECO:0000313" key="3">
    <source>
        <dbReference type="Proteomes" id="UP001255246"/>
    </source>
</evidence>
<keyword evidence="3" id="KW-1185">Reference proteome</keyword>
<dbReference type="EMBL" id="JAVRHR010000002">
    <property type="protein sequence ID" value="MDT0607779.1"/>
    <property type="molecule type" value="Genomic_DNA"/>
</dbReference>
<organism evidence="2 3">
    <name type="scientific">Croceitalea rosinachiae</name>
    <dbReference type="NCBI Taxonomy" id="3075596"/>
    <lineage>
        <taxon>Bacteria</taxon>
        <taxon>Pseudomonadati</taxon>
        <taxon>Bacteroidota</taxon>
        <taxon>Flavobacteriia</taxon>
        <taxon>Flavobacteriales</taxon>
        <taxon>Flavobacteriaceae</taxon>
        <taxon>Croceitalea</taxon>
    </lineage>
</organism>
<dbReference type="InterPro" id="IPR036938">
    <property type="entry name" value="PAP2/HPO_sf"/>
</dbReference>
<dbReference type="Proteomes" id="UP001255246">
    <property type="component" value="Unassembled WGS sequence"/>
</dbReference>
<accession>A0ABU3AC65</accession>
<evidence type="ECO:0000259" key="1">
    <source>
        <dbReference type="Pfam" id="PF01569"/>
    </source>
</evidence>
<dbReference type="Gene3D" id="1.20.144.10">
    <property type="entry name" value="Phosphatidic acid phosphatase type 2/haloperoxidase"/>
    <property type="match status" value="1"/>
</dbReference>
<reference evidence="2 3" key="1">
    <citation type="submission" date="2023-09" db="EMBL/GenBank/DDBJ databases">
        <authorList>
            <person name="Rey-Velasco X."/>
        </authorList>
    </citation>
    <scope>NUCLEOTIDE SEQUENCE [LARGE SCALE GENOMIC DNA]</scope>
    <source>
        <strain evidence="2 3">F388</strain>
    </source>
</reference>
<evidence type="ECO:0000313" key="2">
    <source>
        <dbReference type="EMBL" id="MDT0607779.1"/>
    </source>
</evidence>
<sequence>MYSRTVFLLYLFCFSHMVSQEIHPLEAPKGHYETFMALDDGPNPSNSRLDEITFPMSEANSGYKIYVGATPVYLTDNQVENLKSSMEYPANSSVQTRAELNFLLEWQAKRTKEQVKRVADFLAPIGYWPHIDENKGHSGYEKNLQHLFYEGRTVLGENCNEENYPNTSKLLKGITKDMRIMEFTVKYHLLRARPYHLEPKLEPLAQMGSPAFASGHTLWAYIHAFTWSELVPQKREEFLKTAYEVGESREIMGIHYPSDEEAARVLAYQMLVAMMENDSFKNDLYLAKAEWD</sequence>
<dbReference type="SUPFAM" id="SSF48317">
    <property type="entry name" value="Acid phosphatase/Vanadium-dependent haloperoxidase"/>
    <property type="match status" value="1"/>
</dbReference>
<dbReference type="Pfam" id="PF01569">
    <property type="entry name" value="PAP2"/>
    <property type="match status" value="1"/>
</dbReference>
<name>A0ABU3AC65_9FLAO</name>
<feature type="domain" description="Phosphatidic acid phosphatase type 2/haloperoxidase" evidence="1">
    <location>
        <begin position="184"/>
        <end position="275"/>
    </location>
</feature>
<gene>
    <name evidence="2" type="ORF">RM706_12085</name>
</gene>
<protein>
    <submittedName>
        <fullName evidence="2">Phosphatase PAP2 family protein</fullName>
    </submittedName>
</protein>